<feature type="coiled-coil region" evidence="1">
    <location>
        <begin position="95"/>
        <end position="164"/>
    </location>
</feature>
<proteinExistence type="predicted"/>
<organism evidence="2 3">
    <name type="scientific">Pleurodeles waltl</name>
    <name type="common">Iberian ribbed newt</name>
    <dbReference type="NCBI Taxonomy" id="8319"/>
    <lineage>
        <taxon>Eukaryota</taxon>
        <taxon>Metazoa</taxon>
        <taxon>Chordata</taxon>
        <taxon>Craniata</taxon>
        <taxon>Vertebrata</taxon>
        <taxon>Euteleostomi</taxon>
        <taxon>Amphibia</taxon>
        <taxon>Batrachia</taxon>
        <taxon>Caudata</taxon>
        <taxon>Salamandroidea</taxon>
        <taxon>Salamandridae</taxon>
        <taxon>Pleurodelinae</taxon>
        <taxon>Pleurodeles</taxon>
    </lineage>
</organism>
<evidence type="ECO:0000313" key="3">
    <source>
        <dbReference type="Proteomes" id="UP001066276"/>
    </source>
</evidence>
<evidence type="ECO:0000256" key="1">
    <source>
        <dbReference type="SAM" id="Coils"/>
    </source>
</evidence>
<name>A0AAV7L7W5_PLEWA</name>
<evidence type="ECO:0000313" key="2">
    <source>
        <dbReference type="EMBL" id="KAJ1087612.1"/>
    </source>
</evidence>
<dbReference type="InterPro" id="IPR004244">
    <property type="entry name" value="Transposase_22"/>
</dbReference>
<dbReference type="EMBL" id="JANPWB010000015">
    <property type="protein sequence ID" value="KAJ1087612.1"/>
    <property type="molecule type" value="Genomic_DNA"/>
</dbReference>
<reference evidence="2" key="1">
    <citation type="journal article" date="2022" name="bioRxiv">
        <title>Sequencing and chromosome-scale assembly of the giantPleurodeles waltlgenome.</title>
        <authorList>
            <person name="Brown T."/>
            <person name="Elewa A."/>
            <person name="Iarovenko S."/>
            <person name="Subramanian E."/>
            <person name="Araus A.J."/>
            <person name="Petzold A."/>
            <person name="Susuki M."/>
            <person name="Suzuki K.-i.T."/>
            <person name="Hayashi T."/>
            <person name="Toyoda A."/>
            <person name="Oliveira C."/>
            <person name="Osipova E."/>
            <person name="Leigh N.D."/>
            <person name="Simon A."/>
            <person name="Yun M.H."/>
        </authorList>
    </citation>
    <scope>NUCLEOTIDE SEQUENCE</scope>
    <source>
        <strain evidence="2">20211129_DDA</strain>
        <tissue evidence="2">Liver</tissue>
    </source>
</reference>
<dbReference type="PANTHER" id="PTHR11505">
    <property type="entry name" value="L1 TRANSPOSABLE ELEMENT-RELATED"/>
    <property type="match status" value="1"/>
</dbReference>
<comment type="caution">
    <text evidence="2">The sequence shown here is derived from an EMBL/GenBank/DDBJ whole genome shotgun (WGS) entry which is preliminary data.</text>
</comment>
<accession>A0AAV7L7W5</accession>
<dbReference type="Proteomes" id="UP001066276">
    <property type="component" value="Chromosome 11"/>
</dbReference>
<dbReference type="AlphaFoldDB" id="A0AAV7L7W5"/>
<sequence length="188" mass="21193">MPPRTQLISDYSTKDLLVGTTLKRTVAERSTPKSDSNIRSGAEMNHFIMEQNSGVVPGGLHGPPGPPGLPSSIEIKLIQILSEIRVLKTLQDEANRKINNQLEQTNSSISHLTQRILEAEQRVLDLKDTQTRQESMMVQSQLELEELRLKLDDIENRSRRSNLRFIGIPKELEATSSMSEVVADLFYK</sequence>
<keyword evidence="3" id="KW-1185">Reference proteome</keyword>
<gene>
    <name evidence="2" type="ORF">NDU88_000779</name>
</gene>
<keyword evidence="1" id="KW-0175">Coiled coil</keyword>
<protein>
    <submittedName>
        <fullName evidence="2">Uncharacterized protein</fullName>
    </submittedName>
</protein>